<sequence>ASALSVAGGHVGMVAGPRARALLWERLGAWLLRHG</sequence>
<name>A0A7Y7M8I3_9PROT</name>
<evidence type="ECO:0000313" key="2">
    <source>
        <dbReference type="Proteomes" id="UP000534870"/>
    </source>
</evidence>
<dbReference type="EMBL" id="JABXXP010000719">
    <property type="protein sequence ID" value="NVN13074.1"/>
    <property type="molecule type" value="Genomic_DNA"/>
</dbReference>
<accession>A0A7Y7M8I3</accession>
<dbReference type="Proteomes" id="UP000534870">
    <property type="component" value="Unassembled WGS sequence"/>
</dbReference>
<evidence type="ECO:0000313" key="1">
    <source>
        <dbReference type="EMBL" id="NVN13074.1"/>
    </source>
</evidence>
<gene>
    <name evidence="1" type="ORF">HUK84_18385</name>
</gene>
<proteinExistence type="predicted"/>
<keyword evidence="1" id="KW-0378">Hydrolase</keyword>
<protein>
    <submittedName>
        <fullName evidence="1">Alpha/beta hydrolase</fullName>
    </submittedName>
</protein>
<feature type="non-terminal residue" evidence="1">
    <location>
        <position position="1"/>
    </location>
</feature>
<dbReference type="AlphaFoldDB" id="A0A7Y7M8I3"/>
<comment type="caution">
    <text evidence="1">The sequence shown here is derived from an EMBL/GenBank/DDBJ whole genome shotgun (WGS) entry which is preliminary data.</text>
</comment>
<dbReference type="GO" id="GO:0016787">
    <property type="term" value="F:hydrolase activity"/>
    <property type="evidence" value="ECO:0007669"/>
    <property type="project" value="UniProtKB-KW"/>
</dbReference>
<organism evidence="1 2">
    <name type="scientific">Nguyenibacter vanlangensis</name>
    <dbReference type="NCBI Taxonomy" id="1216886"/>
    <lineage>
        <taxon>Bacteria</taxon>
        <taxon>Pseudomonadati</taxon>
        <taxon>Pseudomonadota</taxon>
        <taxon>Alphaproteobacteria</taxon>
        <taxon>Acetobacterales</taxon>
        <taxon>Acetobacteraceae</taxon>
        <taxon>Nguyenibacter</taxon>
    </lineage>
</organism>
<reference evidence="1 2" key="1">
    <citation type="submission" date="2020-06" db="EMBL/GenBank/DDBJ databases">
        <title>Description of novel acetic acid bacteria.</title>
        <authorList>
            <person name="Sombolestani A."/>
        </authorList>
    </citation>
    <scope>NUCLEOTIDE SEQUENCE [LARGE SCALE GENOMIC DNA]</scope>
    <source>
        <strain evidence="1 2">LMG 31431</strain>
    </source>
</reference>